<dbReference type="EMBL" id="JACHNZ010000018">
    <property type="protein sequence ID" value="MBB4632205.1"/>
    <property type="molecule type" value="Genomic_DNA"/>
</dbReference>
<dbReference type="RefSeq" id="WP_207791328.1">
    <property type="nucleotide sequence ID" value="NZ_JACHNZ010000018.1"/>
</dbReference>
<dbReference type="PANTHER" id="PTHR34595">
    <property type="entry name" value="BLR5612 PROTEIN"/>
    <property type="match status" value="1"/>
</dbReference>
<sequence length="318" mass="35597">MTMLSRTAENLFWMTRYMERAETMARLLEVGYRIALMPSAGAGHQNDWASILAAAGGAAAFASRYGETTPATVESFLFFDRENTSSVANCISRARDNARVVRTAVTSEVWDALNGAFQDMKAFERRGPGRADLMTLCDWTKRQTALLRGAIENTQLQQDGYDFMNLGYYIERADNTARMLDVKYYVLLPVTDRVGGGIDNYQWTTLLRAMSVFRAFHWAYGGDYTPGKIAHFLILNKSCPRSLIHCAEQANYHLARLSRAYGQRTKPHQTARTMLAELADADIDAIVLSGLHEFLTDHIRRTAKLGSEIADTYLFGGG</sequence>
<evidence type="ECO:0000313" key="3">
    <source>
        <dbReference type="Proteomes" id="UP000566324"/>
    </source>
</evidence>
<name>A0A7W7B376_9SPHN</name>
<feature type="domain" description="DUF403" evidence="1">
    <location>
        <begin position="3"/>
        <end position="314"/>
    </location>
</feature>
<evidence type="ECO:0000259" key="1">
    <source>
        <dbReference type="Pfam" id="PF04168"/>
    </source>
</evidence>
<evidence type="ECO:0000313" key="2">
    <source>
        <dbReference type="EMBL" id="MBB4632205.1"/>
    </source>
</evidence>
<dbReference type="Pfam" id="PF04168">
    <property type="entry name" value="Alpha-E"/>
    <property type="match status" value="1"/>
</dbReference>
<accession>A0A7W7B376</accession>
<protein>
    <submittedName>
        <fullName evidence="2">Putative alpha-E superfamily protein</fullName>
    </submittedName>
</protein>
<organism evidence="2 3">
    <name type="scientific">Sphingosinicella soli</name>
    <dbReference type="NCBI Taxonomy" id="333708"/>
    <lineage>
        <taxon>Bacteria</taxon>
        <taxon>Pseudomonadati</taxon>
        <taxon>Pseudomonadota</taxon>
        <taxon>Alphaproteobacteria</taxon>
        <taxon>Sphingomonadales</taxon>
        <taxon>Sphingosinicellaceae</taxon>
        <taxon>Sphingosinicella</taxon>
    </lineage>
</organism>
<dbReference type="Proteomes" id="UP000566324">
    <property type="component" value="Unassembled WGS sequence"/>
</dbReference>
<proteinExistence type="predicted"/>
<reference evidence="2 3" key="1">
    <citation type="submission" date="2020-08" db="EMBL/GenBank/DDBJ databases">
        <title>Genomic Encyclopedia of Type Strains, Phase IV (KMG-IV): sequencing the most valuable type-strain genomes for metagenomic binning, comparative biology and taxonomic classification.</title>
        <authorList>
            <person name="Goeker M."/>
        </authorList>
    </citation>
    <scope>NUCLEOTIDE SEQUENCE [LARGE SCALE GENOMIC DNA]</scope>
    <source>
        <strain evidence="2 3">DSM 17328</strain>
    </source>
</reference>
<dbReference type="InterPro" id="IPR007296">
    <property type="entry name" value="DUF403"/>
</dbReference>
<dbReference type="PANTHER" id="PTHR34595:SF7">
    <property type="entry name" value="SLL1039 PROTEIN"/>
    <property type="match status" value="1"/>
</dbReference>
<dbReference type="AlphaFoldDB" id="A0A7W7B376"/>
<comment type="caution">
    <text evidence="2">The sequence shown here is derived from an EMBL/GenBank/DDBJ whole genome shotgun (WGS) entry which is preliminary data.</text>
</comment>
<dbReference type="InterPro" id="IPR051680">
    <property type="entry name" value="ATP-dep_Glu-Cys_Ligase-2"/>
</dbReference>
<gene>
    <name evidence="2" type="ORF">GGQ98_001824</name>
</gene>
<keyword evidence="3" id="KW-1185">Reference proteome</keyword>